<organism evidence="4 5">
    <name type="scientific">Cupriavidus taiwanensis</name>
    <dbReference type="NCBI Taxonomy" id="164546"/>
    <lineage>
        <taxon>Bacteria</taxon>
        <taxon>Pseudomonadati</taxon>
        <taxon>Pseudomonadota</taxon>
        <taxon>Betaproteobacteria</taxon>
        <taxon>Burkholderiales</taxon>
        <taxon>Burkholderiaceae</taxon>
        <taxon>Cupriavidus</taxon>
    </lineage>
</organism>
<feature type="domain" description="4'-phosphopantetheinyl transferase" evidence="3">
    <location>
        <begin position="142"/>
        <end position="217"/>
    </location>
</feature>
<dbReference type="Proteomes" id="UP000257139">
    <property type="component" value="Chromosome CBM2594_b"/>
</dbReference>
<evidence type="ECO:0000256" key="1">
    <source>
        <dbReference type="ARBA" id="ARBA00010990"/>
    </source>
</evidence>
<dbReference type="GO" id="GO:0008897">
    <property type="term" value="F:holo-[acyl-carrier-protein] synthase activity"/>
    <property type="evidence" value="ECO:0007669"/>
    <property type="project" value="InterPro"/>
</dbReference>
<dbReference type="GO" id="GO:0005829">
    <property type="term" value="C:cytosol"/>
    <property type="evidence" value="ECO:0007669"/>
    <property type="project" value="TreeGrafter"/>
</dbReference>
<dbReference type="Pfam" id="PF01648">
    <property type="entry name" value="ACPS"/>
    <property type="match status" value="1"/>
</dbReference>
<evidence type="ECO:0000313" key="4">
    <source>
        <dbReference type="EMBL" id="SPC22365.1"/>
    </source>
</evidence>
<name>A0A7Z7JCA1_9BURK</name>
<dbReference type="InterPro" id="IPR008278">
    <property type="entry name" value="4-PPantetheinyl_Trfase_dom"/>
</dbReference>
<keyword evidence="2 4" id="KW-0808">Transferase</keyword>
<proteinExistence type="inferred from homology"/>
<dbReference type="InterPro" id="IPR050559">
    <property type="entry name" value="P-Pant_transferase_sf"/>
</dbReference>
<evidence type="ECO:0000256" key="2">
    <source>
        <dbReference type="ARBA" id="ARBA00022679"/>
    </source>
</evidence>
<dbReference type="GO" id="GO:0019878">
    <property type="term" value="P:lysine biosynthetic process via aminoadipic acid"/>
    <property type="evidence" value="ECO:0007669"/>
    <property type="project" value="TreeGrafter"/>
</dbReference>
<dbReference type="PANTHER" id="PTHR12215:SF10">
    <property type="entry name" value="L-AMINOADIPATE-SEMIALDEHYDE DEHYDROGENASE-PHOSPHOPANTETHEINYL TRANSFERASE"/>
    <property type="match status" value="1"/>
</dbReference>
<dbReference type="EC" id="2.7.8.-" evidence="4"/>
<dbReference type="GO" id="GO:0000287">
    <property type="term" value="F:magnesium ion binding"/>
    <property type="evidence" value="ECO:0007669"/>
    <property type="project" value="InterPro"/>
</dbReference>
<dbReference type="SUPFAM" id="SSF56214">
    <property type="entry name" value="4'-phosphopantetheinyl transferase"/>
    <property type="match status" value="2"/>
</dbReference>
<reference evidence="4 5" key="1">
    <citation type="submission" date="2018-01" db="EMBL/GenBank/DDBJ databases">
        <authorList>
            <person name="Clerissi C."/>
        </authorList>
    </citation>
    <scope>NUCLEOTIDE SEQUENCE [LARGE SCALE GENOMIC DNA]</scope>
    <source>
        <strain evidence="4">Cupriavidus taiwanensis STM 6021</strain>
    </source>
</reference>
<sequence>MPRTVPGMQHDGLAARHAQAAAPLVLPEPQRLALPDGAVQVWMLDDAQVNPACARLAQTLAPDERARALAYRHPRHCNAYIARRGLLRWLIGGYLRCQPEALRFAVTAFGKPVLQWPQAGLAFSVSQTDGTALLAFALDCCLGVDVEGRGGGHDVPGLGRGIFSAQEARALARARTGSADALLSLWTRKEALLKALGTGLAADPTAYTTEDDPGRGAGRWRASHHGTAMSGWTCVDLEVGAAFRAALAVSLPDASVTRHGC</sequence>
<accession>A0A7Z7JCA1</accession>
<evidence type="ECO:0000313" key="5">
    <source>
        <dbReference type="Proteomes" id="UP000257139"/>
    </source>
</evidence>
<gene>
    <name evidence="4" type="ORF">CBM2594_B30215</name>
</gene>
<dbReference type="Gene3D" id="3.90.470.20">
    <property type="entry name" value="4'-phosphopantetheinyl transferase domain"/>
    <property type="match status" value="2"/>
</dbReference>
<evidence type="ECO:0000259" key="3">
    <source>
        <dbReference type="Pfam" id="PF01648"/>
    </source>
</evidence>
<comment type="similarity">
    <text evidence="1">Belongs to the P-Pant transferase superfamily. Gsp/Sfp/HetI/AcpT family.</text>
</comment>
<dbReference type="EMBL" id="LT978514">
    <property type="protein sequence ID" value="SPC22365.1"/>
    <property type="molecule type" value="Genomic_DNA"/>
</dbReference>
<dbReference type="InterPro" id="IPR037143">
    <property type="entry name" value="4-PPantetheinyl_Trfase_dom_sf"/>
</dbReference>
<dbReference type="AlphaFoldDB" id="A0A7Z7JCA1"/>
<protein>
    <submittedName>
        <fullName evidence="4">Putative 4'-phosphopantetheinyl transferase superfamily protein</fullName>
        <ecNumber evidence="4">2.7.8.-</ecNumber>
    </submittedName>
</protein>
<dbReference type="PANTHER" id="PTHR12215">
    <property type="entry name" value="PHOSPHOPANTETHEINE TRANSFERASE"/>
    <property type="match status" value="1"/>
</dbReference>